<keyword evidence="3" id="KW-0274">FAD</keyword>
<evidence type="ECO:0000256" key="3">
    <source>
        <dbReference type="PIRSR" id="PIRSR000137-2"/>
    </source>
</evidence>
<dbReference type="PROSITE" id="PS00624">
    <property type="entry name" value="GMC_OXRED_2"/>
    <property type="match status" value="1"/>
</dbReference>
<sequence length="526" mass="56680">MGGLMGEDTFPDAHCEERCLNAALPYYAKNMQFDNLFYFTSVPQVGLANRMAGLAVGATVGGGSTVNGMAWDRGSKADYDAWEELGNPELVDKYNYALSDDGFGDGPVQEAGIHIRTDGGTNGVNVGFHWNPSDIDPVNGTRVSSRKAYWDPASDRPNLSIIVNTFVATVGFENATASGVNIVSRASGETVFVPAQAEVILAAGSAHTPQILQLSGVGPRDLLEELEIEQVVDLPGVGSNFQDHLSISTAWRFVNDTELNPTALNDEDFLDAAFDEYWENKTGPITHTGKHCRVMLSLGNLTDAVSDIVAELEEEDPTQYLGEVYLASEELMAGYKAQHAILSRIVGSDEVSVFEHTFGGGADMSFHPQKPFSRGTIRIASTDPHPADSPPQIDFRAMTHPLDMKIALLGLKFGRSIMNGDAMSGLGTRDVSPGADITDDAELEQLLRSRTISPSNAHPVGTTAMMPRELGGVVDPTLKVYGVERLRVVDAGVFPLLPTCHTQATTYAVAEKAADLIKEDKAKYLR</sequence>
<comment type="similarity">
    <text evidence="1">Belongs to the GMC oxidoreductase family.</text>
</comment>
<dbReference type="AlphaFoldDB" id="A0A9P1GYS1"/>
<feature type="domain" description="Glucose-methanol-choline oxidoreductase N-terminal" evidence="4">
    <location>
        <begin position="204"/>
        <end position="218"/>
    </location>
</feature>
<dbReference type="InterPro" id="IPR007867">
    <property type="entry name" value="GMC_OxRtase_C"/>
</dbReference>
<dbReference type="OrthoDB" id="269227at2759"/>
<dbReference type="PANTHER" id="PTHR11552:SF115">
    <property type="entry name" value="DEHYDROGENASE XPTC-RELATED"/>
    <property type="match status" value="1"/>
</dbReference>
<keyword evidence="3" id="KW-0285">Flavoprotein</keyword>
<dbReference type="EMBL" id="CALLCH030000006">
    <property type="protein sequence ID" value="CAI4212792.1"/>
    <property type="molecule type" value="Genomic_DNA"/>
</dbReference>
<proteinExistence type="inferred from homology"/>
<dbReference type="Proteomes" id="UP000838763">
    <property type="component" value="Unassembled WGS sequence"/>
</dbReference>
<dbReference type="InterPro" id="IPR012132">
    <property type="entry name" value="GMC_OxRdtase"/>
</dbReference>
<evidence type="ECO:0000256" key="2">
    <source>
        <dbReference type="PIRSR" id="PIRSR000137-1"/>
    </source>
</evidence>
<feature type="binding site" evidence="3">
    <location>
        <position position="167"/>
    </location>
    <ligand>
        <name>FAD</name>
        <dbReference type="ChEBI" id="CHEBI:57692"/>
    </ligand>
</feature>
<feature type="active site" description="Proton acceptor" evidence="2">
    <location>
        <position position="501"/>
    </location>
</feature>
<feature type="active site" description="Proton donor" evidence="2">
    <location>
        <position position="458"/>
    </location>
</feature>
<dbReference type="InterPro" id="IPR036188">
    <property type="entry name" value="FAD/NAD-bd_sf"/>
</dbReference>
<evidence type="ECO:0000313" key="5">
    <source>
        <dbReference type="EMBL" id="CAI4212792.1"/>
    </source>
</evidence>
<organism evidence="5 6">
    <name type="scientific">Parascedosporium putredinis</name>
    <dbReference type="NCBI Taxonomy" id="1442378"/>
    <lineage>
        <taxon>Eukaryota</taxon>
        <taxon>Fungi</taxon>
        <taxon>Dikarya</taxon>
        <taxon>Ascomycota</taxon>
        <taxon>Pezizomycotina</taxon>
        <taxon>Sordariomycetes</taxon>
        <taxon>Hypocreomycetidae</taxon>
        <taxon>Microascales</taxon>
        <taxon>Microascaceae</taxon>
        <taxon>Parascedosporium</taxon>
    </lineage>
</organism>
<name>A0A9P1GYS1_9PEZI</name>
<evidence type="ECO:0000313" key="6">
    <source>
        <dbReference type="Proteomes" id="UP000838763"/>
    </source>
</evidence>
<dbReference type="SUPFAM" id="SSF54373">
    <property type="entry name" value="FAD-linked reductases, C-terminal domain"/>
    <property type="match status" value="1"/>
</dbReference>
<dbReference type="InterPro" id="IPR000172">
    <property type="entry name" value="GMC_OxRdtase_N"/>
</dbReference>
<dbReference type="PANTHER" id="PTHR11552">
    <property type="entry name" value="GLUCOSE-METHANOL-CHOLINE GMC OXIDOREDUCTASE"/>
    <property type="match status" value="1"/>
</dbReference>
<dbReference type="SUPFAM" id="SSF51905">
    <property type="entry name" value="FAD/NAD(P)-binding domain"/>
    <property type="match status" value="1"/>
</dbReference>
<dbReference type="GO" id="GO:0050660">
    <property type="term" value="F:flavin adenine dinucleotide binding"/>
    <property type="evidence" value="ECO:0007669"/>
    <property type="project" value="InterPro"/>
</dbReference>
<dbReference type="Gene3D" id="3.50.50.60">
    <property type="entry name" value="FAD/NAD(P)-binding domain"/>
    <property type="match status" value="2"/>
</dbReference>
<comment type="caution">
    <text evidence="5">The sequence shown here is derived from an EMBL/GenBank/DDBJ whole genome shotgun (WGS) entry which is preliminary data.</text>
</comment>
<protein>
    <recommendedName>
        <fullName evidence="4">Glucose-methanol-choline oxidoreductase N-terminal domain-containing protein</fullName>
    </recommendedName>
</protein>
<evidence type="ECO:0000259" key="4">
    <source>
        <dbReference type="PROSITE" id="PS00624"/>
    </source>
</evidence>
<evidence type="ECO:0000256" key="1">
    <source>
        <dbReference type="ARBA" id="ARBA00010790"/>
    </source>
</evidence>
<dbReference type="Pfam" id="PF00732">
    <property type="entry name" value="GMC_oxred_N"/>
    <property type="match status" value="2"/>
</dbReference>
<keyword evidence="6" id="KW-1185">Reference proteome</keyword>
<reference evidence="5" key="1">
    <citation type="submission" date="2022-11" db="EMBL/GenBank/DDBJ databases">
        <authorList>
            <person name="Scott C."/>
            <person name="Bruce N."/>
        </authorList>
    </citation>
    <scope>NUCLEOTIDE SEQUENCE</scope>
</reference>
<accession>A0A9P1GYS1</accession>
<dbReference type="Pfam" id="PF05199">
    <property type="entry name" value="GMC_oxred_C"/>
    <property type="match status" value="1"/>
</dbReference>
<dbReference type="GO" id="GO:0044550">
    <property type="term" value="P:secondary metabolite biosynthetic process"/>
    <property type="evidence" value="ECO:0007669"/>
    <property type="project" value="TreeGrafter"/>
</dbReference>
<dbReference type="PIRSF" id="PIRSF000137">
    <property type="entry name" value="Alcohol_oxidase"/>
    <property type="match status" value="1"/>
</dbReference>
<comment type="cofactor">
    <cofactor evidence="3">
        <name>FAD</name>
        <dbReference type="ChEBI" id="CHEBI:57692"/>
    </cofactor>
</comment>
<dbReference type="GO" id="GO:0016614">
    <property type="term" value="F:oxidoreductase activity, acting on CH-OH group of donors"/>
    <property type="evidence" value="ECO:0007669"/>
    <property type="project" value="InterPro"/>
</dbReference>
<gene>
    <name evidence="5" type="ORF">PPNO1_LOCUS2540</name>
</gene>